<evidence type="ECO:0000313" key="3">
    <source>
        <dbReference type="Proteomes" id="UP000543556"/>
    </source>
</evidence>
<dbReference type="Gene3D" id="1.10.10.10">
    <property type="entry name" value="Winged helix-like DNA-binding domain superfamily/Winged helix DNA-binding domain"/>
    <property type="match status" value="1"/>
</dbReference>
<dbReference type="GO" id="GO:0006950">
    <property type="term" value="P:response to stress"/>
    <property type="evidence" value="ECO:0007669"/>
    <property type="project" value="TreeGrafter"/>
</dbReference>
<comment type="caution">
    <text evidence="2">The sequence shown here is derived from an EMBL/GenBank/DDBJ whole genome shotgun (WGS) entry which is preliminary data.</text>
</comment>
<dbReference type="GO" id="GO:0003700">
    <property type="term" value="F:DNA-binding transcription factor activity"/>
    <property type="evidence" value="ECO:0007669"/>
    <property type="project" value="InterPro"/>
</dbReference>
<reference evidence="2 3" key="1">
    <citation type="submission" date="2020-02" db="EMBL/GenBank/DDBJ databases">
        <title>Genome sequence of strain AETb3-4.</title>
        <authorList>
            <person name="Gao J."/>
            <person name="Zhang X."/>
        </authorList>
    </citation>
    <scope>NUCLEOTIDE SEQUENCE [LARGE SCALE GENOMIC DNA]</scope>
    <source>
        <strain evidence="2 3">AETb3-4</strain>
    </source>
</reference>
<dbReference type="Proteomes" id="UP000543556">
    <property type="component" value="Unassembled WGS sequence"/>
</dbReference>
<feature type="domain" description="HTH marR-type" evidence="1">
    <location>
        <begin position="16"/>
        <end position="145"/>
    </location>
</feature>
<dbReference type="InterPro" id="IPR036390">
    <property type="entry name" value="WH_DNA-bd_sf"/>
</dbReference>
<dbReference type="Pfam" id="PF01047">
    <property type="entry name" value="MarR"/>
    <property type="match status" value="1"/>
</dbReference>
<accession>A0A7Y7IES1</accession>
<proteinExistence type="predicted"/>
<dbReference type="AlphaFoldDB" id="A0A7Y7IES1"/>
<dbReference type="PANTHER" id="PTHR33164">
    <property type="entry name" value="TRANSCRIPTIONAL REGULATOR, MARR FAMILY"/>
    <property type="match status" value="1"/>
</dbReference>
<gene>
    <name evidence="2" type="ORF">G6034_03420</name>
</gene>
<dbReference type="PROSITE" id="PS50995">
    <property type="entry name" value="HTH_MARR_2"/>
    <property type="match status" value="1"/>
</dbReference>
<evidence type="ECO:0000259" key="1">
    <source>
        <dbReference type="PROSITE" id="PS50995"/>
    </source>
</evidence>
<dbReference type="InterPro" id="IPR036388">
    <property type="entry name" value="WH-like_DNA-bd_sf"/>
</dbReference>
<dbReference type="InterPro" id="IPR039422">
    <property type="entry name" value="MarR/SlyA-like"/>
</dbReference>
<keyword evidence="3" id="KW-1185">Reference proteome</keyword>
<organism evidence="2 3">
    <name type="scientific">Arthrobacter wenxiniae</name>
    <dbReference type="NCBI Taxonomy" id="2713570"/>
    <lineage>
        <taxon>Bacteria</taxon>
        <taxon>Bacillati</taxon>
        <taxon>Actinomycetota</taxon>
        <taxon>Actinomycetes</taxon>
        <taxon>Micrococcales</taxon>
        <taxon>Micrococcaceae</taxon>
        <taxon>Arthrobacter</taxon>
    </lineage>
</organism>
<dbReference type="SMART" id="SM00347">
    <property type="entry name" value="HTH_MARR"/>
    <property type="match status" value="1"/>
</dbReference>
<protein>
    <submittedName>
        <fullName evidence="2">MarR family transcriptional regulator</fullName>
    </submittedName>
</protein>
<name>A0A7Y7IES1_9MICC</name>
<dbReference type="RefSeq" id="WP_176633707.1">
    <property type="nucleotide sequence ID" value="NZ_JAAMFM010000003.1"/>
</dbReference>
<dbReference type="SUPFAM" id="SSF46785">
    <property type="entry name" value="Winged helix' DNA-binding domain"/>
    <property type="match status" value="1"/>
</dbReference>
<evidence type="ECO:0000313" key="2">
    <source>
        <dbReference type="EMBL" id="NVM93973.1"/>
    </source>
</evidence>
<dbReference type="InterPro" id="IPR000835">
    <property type="entry name" value="HTH_MarR-typ"/>
</dbReference>
<dbReference type="PANTHER" id="PTHR33164:SF104">
    <property type="entry name" value="TRANSCRIPTIONAL REGULATORY PROTEIN"/>
    <property type="match status" value="1"/>
</dbReference>
<sequence>MDDASRWRPPAPMHRASVLIREILVLNEVMEFMMRRQMDLNETDFQAMQHLLKQRSMSPGELAQALHLTAAATTTVIDRLVAKGHAERTPHPTDRRRWQISPSEDSIRRTMEKIMPMILEVDSKVRSYDDDGQRVIVDFLDSVVSSMNHRVAVLEQQTGEPPAPPSDN</sequence>
<dbReference type="EMBL" id="JAAMFM010000003">
    <property type="protein sequence ID" value="NVM93973.1"/>
    <property type="molecule type" value="Genomic_DNA"/>
</dbReference>